<gene>
    <name evidence="2" type="ORF">BKA67DRAFT_656698</name>
</gene>
<feature type="compositionally biased region" description="Basic and acidic residues" evidence="1">
    <location>
        <begin position="353"/>
        <end position="372"/>
    </location>
</feature>
<feature type="region of interest" description="Disordered" evidence="1">
    <location>
        <begin position="338"/>
        <end position="452"/>
    </location>
</feature>
<accession>A0A9P8UUL0</accession>
<dbReference type="GeneID" id="70135873"/>
<sequence length="507" mass="56576">MEHSNGEIWRTHKQIEELALNREEHPSWLCLSGTGEKTGCEAILLVDCSALEMDNTDILQDSHGPYFLFCHGKSGCGHVRVDMGNTLKYCADFNKFNIDFEHLGGAVKLAKSIASVIDELYPGCFGPHSKALHFKFLWQRVLDHVLNTEHRPTPIGVIGFTGSEDCEKAGDGLFLYLWKRAWSTRNIHDQLEPLSQTVDVPWYQRRSDNRKPRLLTITDKRLCKIRSLCVAGDGKEEHYKATWNKIRRSERAEDNMARQERLDHLGAALRRADPTLVSFSSPGHSRSPGSTDAESSGISTPTSGCADECSLWGGHGNMPNEAEQEERWQCYDSTTWETEAGSDEVSTGLSEQRTPERLEGFGHIDGFSEHREKPTRKPKSETTIHKEIEEILLSDQSESAEGSSQNKIGSDQPASRRRSTTIDGTSGPSDQTRSTVSNDPPRPSGQGKYVNVDGGPAAFGDVIGFYGDGSPILFTRYTAAHDAARARMAPITTPRRFTKQYPFSWDR</sequence>
<name>A0A9P8UUL0_9PEZI</name>
<proteinExistence type="predicted"/>
<comment type="caution">
    <text evidence="2">The sequence shown here is derived from an EMBL/GenBank/DDBJ whole genome shotgun (WGS) entry which is preliminary data.</text>
</comment>
<dbReference type="EMBL" id="JAGPXC010000002">
    <property type="protein sequence ID" value="KAH6658508.1"/>
    <property type="molecule type" value="Genomic_DNA"/>
</dbReference>
<dbReference type="AlphaFoldDB" id="A0A9P8UUL0"/>
<protein>
    <submittedName>
        <fullName evidence="2">Uncharacterized protein</fullName>
    </submittedName>
</protein>
<feature type="compositionally biased region" description="Polar residues" evidence="1">
    <location>
        <begin position="277"/>
        <end position="303"/>
    </location>
</feature>
<evidence type="ECO:0000256" key="1">
    <source>
        <dbReference type="SAM" id="MobiDB-lite"/>
    </source>
</evidence>
<evidence type="ECO:0000313" key="2">
    <source>
        <dbReference type="EMBL" id="KAH6658508.1"/>
    </source>
</evidence>
<dbReference type="Proteomes" id="UP000758603">
    <property type="component" value="Unassembled WGS sequence"/>
</dbReference>
<evidence type="ECO:0000313" key="3">
    <source>
        <dbReference type="Proteomes" id="UP000758603"/>
    </source>
</evidence>
<dbReference type="RefSeq" id="XP_045962742.1">
    <property type="nucleotide sequence ID" value="XM_046106982.1"/>
</dbReference>
<feature type="compositionally biased region" description="Basic and acidic residues" evidence="1">
    <location>
        <begin position="378"/>
        <end position="389"/>
    </location>
</feature>
<feature type="compositionally biased region" description="Polar residues" evidence="1">
    <location>
        <begin position="421"/>
        <end position="438"/>
    </location>
</feature>
<organism evidence="2 3">
    <name type="scientific">Truncatella angustata</name>
    <dbReference type="NCBI Taxonomy" id="152316"/>
    <lineage>
        <taxon>Eukaryota</taxon>
        <taxon>Fungi</taxon>
        <taxon>Dikarya</taxon>
        <taxon>Ascomycota</taxon>
        <taxon>Pezizomycotina</taxon>
        <taxon>Sordariomycetes</taxon>
        <taxon>Xylariomycetidae</taxon>
        <taxon>Amphisphaeriales</taxon>
        <taxon>Sporocadaceae</taxon>
        <taxon>Truncatella</taxon>
    </lineage>
</organism>
<feature type="compositionally biased region" description="Polar residues" evidence="1">
    <location>
        <begin position="394"/>
        <end position="413"/>
    </location>
</feature>
<reference evidence="2" key="1">
    <citation type="journal article" date="2021" name="Nat. Commun.">
        <title>Genetic determinants of endophytism in the Arabidopsis root mycobiome.</title>
        <authorList>
            <person name="Mesny F."/>
            <person name="Miyauchi S."/>
            <person name="Thiergart T."/>
            <person name="Pickel B."/>
            <person name="Atanasova L."/>
            <person name="Karlsson M."/>
            <person name="Huettel B."/>
            <person name="Barry K.W."/>
            <person name="Haridas S."/>
            <person name="Chen C."/>
            <person name="Bauer D."/>
            <person name="Andreopoulos W."/>
            <person name="Pangilinan J."/>
            <person name="LaButti K."/>
            <person name="Riley R."/>
            <person name="Lipzen A."/>
            <person name="Clum A."/>
            <person name="Drula E."/>
            <person name="Henrissat B."/>
            <person name="Kohler A."/>
            <person name="Grigoriev I.V."/>
            <person name="Martin F.M."/>
            <person name="Hacquard S."/>
        </authorList>
    </citation>
    <scope>NUCLEOTIDE SEQUENCE</scope>
    <source>
        <strain evidence="2">MPI-SDFR-AT-0073</strain>
    </source>
</reference>
<keyword evidence="3" id="KW-1185">Reference proteome</keyword>
<feature type="region of interest" description="Disordered" evidence="1">
    <location>
        <begin position="276"/>
        <end position="304"/>
    </location>
</feature>
<dbReference type="OrthoDB" id="10665408at2759"/>